<dbReference type="GO" id="GO:0006508">
    <property type="term" value="P:proteolysis"/>
    <property type="evidence" value="ECO:0007669"/>
    <property type="project" value="UniProtKB-KW"/>
</dbReference>
<dbReference type="AlphaFoldDB" id="A0A2Z7A8H0"/>
<dbReference type="InterPro" id="IPR032799">
    <property type="entry name" value="TAXi_C"/>
</dbReference>
<gene>
    <name evidence="4" type="ORF">F511_30218</name>
</gene>
<keyword evidence="2" id="KW-0378">Hydrolase</keyword>
<sequence>MSYNYNQLIIGNPIKTPLTREIPMVVYGRYLVDITDIEIGGVILEVDTNTLKRNVHEHTGGLAVDSGTTYTYFPQVVHSTFVAAIKNPIDHSSLDRSYRYPGMLCYNGLFRRDLRRFPLVRFWFGKLAYMEFRTNSLFQQLKDEVFCLAFMPSDDDNKNFDFGLLGIMMQQGYYISYNLEASTLSFETMDCSAIEEDIHDEL</sequence>
<dbReference type="PANTHER" id="PTHR47967">
    <property type="entry name" value="OS07G0603500 PROTEIN-RELATED"/>
    <property type="match status" value="1"/>
</dbReference>
<dbReference type="EMBL" id="KV020118">
    <property type="protein sequence ID" value="KZV15172.1"/>
    <property type="molecule type" value="Genomic_DNA"/>
</dbReference>
<evidence type="ECO:0000313" key="5">
    <source>
        <dbReference type="Proteomes" id="UP000250235"/>
    </source>
</evidence>
<organism evidence="4 5">
    <name type="scientific">Dorcoceras hygrometricum</name>
    <dbReference type="NCBI Taxonomy" id="472368"/>
    <lineage>
        <taxon>Eukaryota</taxon>
        <taxon>Viridiplantae</taxon>
        <taxon>Streptophyta</taxon>
        <taxon>Embryophyta</taxon>
        <taxon>Tracheophyta</taxon>
        <taxon>Spermatophyta</taxon>
        <taxon>Magnoliopsida</taxon>
        <taxon>eudicotyledons</taxon>
        <taxon>Gunneridae</taxon>
        <taxon>Pentapetalae</taxon>
        <taxon>asterids</taxon>
        <taxon>lamiids</taxon>
        <taxon>Lamiales</taxon>
        <taxon>Gesneriaceae</taxon>
        <taxon>Didymocarpoideae</taxon>
        <taxon>Trichosporeae</taxon>
        <taxon>Loxocarpinae</taxon>
        <taxon>Dorcoceras</taxon>
    </lineage>
</organism>
<dbReference type="GO" id="GO:0004190">
    <property type="term" value="F:aspartic-type endopeptidase activity"/>
    <property type="evidence" value="ECO:0007669"/>
    <property type="project" value="InterPro"/>
</dbReference>
<evidence type="ECO:0000259" key="3">
    <source>
        <dbReference type="PROSITE" id="PS51767"/>
    </source>
</evidence>
<dbReference type="Proteomes" id="UP000250235">
    <property type="component" value="Unassembled WGS sequence"/>
</dbReference>
<dbReference type="GO" id="GO:0005576">
    <property type="term" value="C:extracellular region"/>
    <property type="evidence" value="ECO:0007669"/>
    <property type="project" value="TreeGrafter"/>
</dbReference>
<dbReference type="InterPro" id="IPR051708">
    <property type="entry name" value="Plant_Aspart_Prot_A1"/>
</dbReference>
<name>A0A2Z7A8H0_9LAMI</name>
<dbReference type="Gene3D" id="2.40.70.10">
    <property type="entry name" value="Acid Proteases"/>
    <property type="match status" value="1"/>
</dbReference>
<evidence type="ECO:0000313" key="4">
    <source>
        <dbReference type="EMBL" id="KZV15172.1"/>
    </source>
</evidence>
<reference evidence="4 5" key="1">
    <citation type="journal article" date="2015" name="Proc. Natl. Acad. Sci. U.S.A.">
        <title>The resurrection genome of Boea hygrometrica: A blueprint for survival of dehydration.</title>
        <authorList>
            <person name="Xiao L."/>
            <person name="Yang G."/>
            <person name="Zhang L."/>
            <person name="Yang X."/>
            <person name="Zhao S."/>
            <person name="Ji Z."/>
            <person name="Zhou Q."/>
            <person name="Hu M."/>
            <person name="Wang Y."/>
            <person name="Chen M."/>
            <person name="Xu Y."/>
            <person name="Jin H."/>
            <person name="Xiao X."/>
            <person name="Hu G."/>
            <person name="Bao F."/>
            <person name="Hu Y."/>
            <person name="Wan P."/>
            <person name="Li L."/>
            <person name="Deng X."/>
            <person name="Kuang T."/>
            <person name="Xiang C."/>
            <person name="Zhu J.K."/>
            <person name="Oliver M.J."/>
            <person name="He Y."/>
        </authorList>
    </citation>
    <scope>NUCLEOTIDE SEQUENCE [LARGE SCALE GENOMIC DNA]</scope>
    <source>
        <strain evidence="5">cv. XS01</strain>
    </source>
</reference>
<dbReference type="PROSITE" id="PS00141">
    <property type="entry name" value="ASP_PROTEASE"/>
    <property type="match status" value="1"/>
</dbReference>
<dbReference type="Pfam" id="PF14541">
    <property type="entry name" value="TAXi_C"/>
    <property type="match status" value="1"/>
</dbReference>
<dbReference type="PANTHER" id="PTHR47967:SF14">
    <property type="entry name" value="EUKARYOTIC ASPARTYL PROTEASE FAMILY PROTEIN"/>
    <property type="match status" value="1"/>
</dbReference>
<dbReference type="InterPro" id="IPR033121">
    <property type="entry name" value="PEPTIDASE_A1"/>
</dbReference>
<proteinExistence type="predicted"/>
<dbReference type="InterPro" id="IPR021109">
    <property type="entry name" value="Peptidase_aspartic_dom_sf"/>
</dbReference>
<dbReference type="InterPro" id="IPR001969">
    <property type="entry name" value="Aspartic_peptidase_AS"/>
</dbReference>
<protein>
    <recommendedName>
        <fullName evidence="3">Peptidase A1 domain-containing protein</fullName>
    </recommendedName>
</protein>
<dbReference type="SUPFAM" id="SSF50630">
    <property type="entry name" value="Acid proteases"/>
    <property type="match status" value="1"/>
</dbReference>
<evidence type="ECO:0000256" key="1">
    <source>
        <dbReference type="ARBA" id="ARBA00022670"/>
    </source>
</evidence>
<keyword evidence="5" id="KW-1185">Reference proteome</keyword>
<evidence type="ECO:0000256" key="2">
    <source>
        <dbReference type="ARBA" id="ARBA00022801"/>
    </source>
</evidence>
<accession>A0A2Z7A8H0</accession>
<keyword evidence="1" id="KW-0645">Protease</keyword>
<dbReference type="OrthoDB" id="2747330at2759"/>
<feature type="domain" description="Peptidase A1" evidence="3">
    <location>
        <begin position="1"/>
        <end position="187"/>
    </location>
</feature>
<dbReference type="PROSITE" id="PS51767">
    <property type="entry name" value="PEPTIDASE_A1"/>
    <property type="match status" value="1"/>
</dbReference>